<evidence type="ECO:0000313" key="2">
    <source>
        <dbReference type="Proteomes" id="UP000609651"/>
    </source>
</evidence>
<organism evidence="1 2">
    <name type="scientific">Alienimonas chondri</name>
    <dbReference type="NCBI Taxonomy" id="2681879"/>
    <lineage>
        <taxon>Bacteria</taxon>
        <taxon>Pseudomonadati</taxon>
        <taxon>Planctomycetota</taxon>
        <taxon>Planctomycetia</taxon>
        <taxon>Planctomycetales</taxon>
        <taxon>Planctomycetaceae</taxon>
        <taxon>Alienimonas</taxon>
    </lineage>
</organism>
<reference evidence="1 2" key="1">
    <citation type="journal article" date="2020" name="Syst. Appl. Microbiol.">
        <title>Alienimonas chondri sp. nov., a novel planctomycete isolated from the biofilm of the red alga Chondrus crispus.</title>
        <authorList>
            <person name="Vitorino I."/>
            <person name="Albuquerque L."/>
            <person name="Wiegand S."/>
            <person name="Kallscheuer N."/>
            <person name="da Costa M.S."/>
            <person name="Lobo-da-Cunha A."/>
            <person name="Jogler C."/>
            <person name="Lage O.M."/>
        </authorList>
    </citation>
    <scope>NUCLEOTIDE SEQUENCE [LARGE SCALE GENOMIC DNA]</scope>
    <source>
        <strain evidence="1 2">LzC2</strain>
    </source>
</reference>
<evidence type="ECO:0000313" key="1">
    <source>
        <dbReference type="EMBL" id="NNJ28183.1"/>
    </source>
</evidence>
<proteinExistence type="predicted"/>
<dbReference type="EMBL" id="WTPX01000354">
    <property type="protein sequence ID" value="NNJ28183.1"/>
    <property type="molecule type" value="Genomic_DNA"/>
</dbReference>
<comment type="caution">
    <text evidence="1">The sequence shown here is derived from an EMBL/GenBank/DDBJ whole genome shotgun (WGS) entry which is preliminary data.</text>
</comment>
<accession>A0ABX1VJ61</accession>
<keyword evidence="2" id="KW-1185">Reference proteome</keyword>
<gene>
    <name evidence="1" type="ORF">LzC2_42950</name>
</gene>
<protein>
    <submittedName>
        <fullName evidence="1">Uncharacterized protein</fullName>
    </submittedName>
</protein>
<sequence>MLDQFEERNGKDFAYAAHLGMSFYKNGASFSDSQVYIDADQAPVSLREENRFNYWVQRHKNAVAAFYRLRDLLAEGRLSLGESWESAHEKLEKLRDAAREAADDVKDAEKVRLENDPEYAAQLKRRADVVEYEARTRAEFAEQCNKAAAMEI</sequence>
<dbReference type="Proteomes" id="UP000609651">
    <property type="component" value="Unassembled WGS sequence"/>
</dbReference>
<name>A0ABX1VJ61_9PLAN</name>